<keyword evidence="2" id="KW-1185">Reference proteome</keyword>
<name>M5EZ06_9HYPH</name>
<proteinExistence type="predicted"/>
<accession>M5EZ06</accession>
<sequence length="33" mass="3519">MITPANDWFAYPAVSKVIQLTVQPQAAKAKSGS</sequence>
<evidence type="ECO:0000313" key="2">
    <source>
        <dbReference type="Proteomes" id="UP000012062"/>
    </source>
</evidence>
<evidence type="ECO:0000313" key="1">
    <source>
        <dbReference type="EMBL" id="CCV09397.1"/>
    </source>
</evidence>
<comment type="caution">
    <text evidence="1">The sequence shown here is derived from an EMBL/GenBank/DDBJ whole genome shotgun (WGS) entry which is preliminary data.</text>
</comment>
<dbReference type="AlphaFoldDB" id="M5EZ06"/>
<reference evidence="1 2" key="1">
    <citation type="submission" date="2013-02" db="EMBL/GenBank/DDBJ databases">
        <authorList>
            <person name="Genoscope - CEA"/>
        </authorList>
    </citation>
    <scope>NUCLEOTIDE SEQUENCE [LARGE SCALE GENOMIC DNA]</scope>
    <source>
        <strain evidence="1 2">STM 2683</strain>
    </source>
</reference>
<dbReference type="EMBL" id="CAUM01000173">
    <property type="protein sequence ID" value="CCV09397.1"/>
    <property type="molecule type" value="Genomic_DNA"/>
</dbReference>
<protein>
    <submittedName>
        <fullName evidence="1">Uncharacterized protein</fullName>
    </submittedName>
</protein>
<dbReference type="Proteomes" id="UP000012062">
    <property type="component" value="Unassembled WGS sequence"/>
</dbReference>
<organism evidence="1 2">
    <name type="scientific">Mesorhizobium metallidurans STM 2683</name>
    <dbReference type="NCBI Taxonomy" id="1297569"/>
    <lineage>
        <taxon>Bacteria</taxon>
        <taxon>Pseudomonadati</taxon>
        <taxon>Pseudomonadota</taxon>
        <taxon>Alphaproteobacteria</taxon>
        <taxon>Hyphomicrobiales</taxon>
        <taxon>Phyllobacteriaceae</taxon>
        <taxon>Mesorhizobium</taxon>
    </lineage>
</organism>
<gene>
    <name evidence="1" type="ORF">MESS2_p100004</name>
</gene>